<evidence type="ECO:0000256" key="6">
    <source>
        <dbReference type="ARBA" id="ARBA00023136"/>
    </source>
</evidence>
<keyword evidence="3 8" id="KW-0808">Transferase</keyword>
<evidence type="ECO:0000256" key="4">
    <source>
        <dbReference type="ARBA" id="ARBA00022692"/>
    </source>
</evidence>
<evidence type="ECO:0000256" key="2">
    <source>
        <dbReference type="ARBA" id="ARBA00008574"/>
    </source>
</evidence>
<evidence type="ECO:0000256" key="7">
    <source>
        <dbReference type="ARBA" id="ARBA00023315"/>
    </source>
</evidence>
<gene>
    <name evidence="10" type="ORF">HRI_002420700</name>
</gene>
<dbReference type="AlphaFoldDB" id="A0A9W7M4H1"/>
<sequence length="131" mass="14567">MDHHCPFIGNCVGAANHRHFIAFLFSTIYISIMSAYAGLHIWPPVKYRSLRHLIGFSSNIAIQAFKEVMLAFASSAVQLSARGLVLIYLFISSVSLQIGLGFLLWQQLSYTYEGKTYLGHLSSQGSRGDHS</sequence>
<keyword evidence="5 8" id="KW-1133">Transmembrane helix</keyword>
<dbReference type="OrthoDB" id="9909019at2759"/>
<reference evidence="10" key="1">
    <citation type="submission" date="2023-05" db="EMBL/GenBank/DDBJ databases">
        <title>Genome and transcriptome analyses reveal genes involved in the formation of fine ridges on petal epidermal cells in Hibiscus trionum.</title>
        <authorList>
            <person name="Koshimizu S."/>
            <person name="Masuda S."/>
            <person name="Ishii T."/>
            <person name="Shirasu K."/>
            <person name="Hoshino A."/>
            <person name="Arita M."/>
        </authorList>
    </citation>
    <scope>NUCLEOTIDE SEQUENCE</scope>
    <source>
        <strain evidence="10">Hamamatsu line</strain>
    </source>
</reference>
<comment type="catalytic activity">
    <reaction evidence="8">
        <text>L-cysteinyl-[protein] + hexadecanoyl-CoA = S-hexadecanoyl-L-cysteinyl-[protein] + CoA</text>
        <dbReference type="Rhea" id="RHEA:36683"/>
        <dbReference type="Rhea" id="RHEA-COMP:10131"/>
        <dbReference type="Rhea" id="RHEA-COMP:11032"/>
        <dbReference type="ChEBI" id="CHEBI:29950"/>
        <dbReference type="ChEBI" id="CHEBI:57287"/>
        <dbReference type="ChEBI" id="CHEBI:57379"/>
        <dbReference type="ChEBI" id="CHEBI:74151"/>
        <dbReference type="EC" id="2.3.1.225"/>
    </reaction>
</comment>
<dbReference type="EC" id="2.3.1.225" evidence="8"/>
<keyword evidence="4 8" id="KW-0812">Transmembrane</keyword>
<feature type="transmembrane region" description="Helical" evidence="8">
    <location>
        <begin position="85"/>
        <end position="105"/>
    </location>
</feature>
<evidence type="ECO:0000313" key="10">
    <source>
        <dbReference type="EMBL" id="GMI87514.1"/>
    </source>
</evidence>
<dbReference type="Pfam" id="PF01529">
    <property type="entry name" value="DHHC"/>
    <property type="match status" value="1"/>
</dbReference>
<comment type="subcellular location">
    <subcellularLocation>
        <location evidence="1">Endomembrane system</location>
        <topology evidence="1">Multi-pass membrane protein</topology>
    </subcellularLocation>
</comment>
<comment type="similarity">
    <text evidence="2 8">Belongs to the DHHC palmitoyltransferase family.</text>
</comment>
<dbReference type="PROSITE" id="PS50216">
    <property type="entry name" value="DHHC"/>
    <property type="match status" value="1"/>
</dbReference>
<accession>A0A9W7M4H1</accession>
<name>A0A9W7M4H1_HIBTR</name>
<proteinExistence type="inferred from homology"/>
<protein>
    <recommendedName>
        <fullName evidence="8">S-acyltransferase</fullName>
        <ecNumber evidence="8">2.3.1.225</ecNumber>
    </recommendedName>
    <alternativeName>
        <fullName evidence="8">Palmitoyltransferase</fullName>
    </alternativeName>
</protein>
<dbReference type="GO" id="GO:0012505">
    <property type="term" value="C:endomembrane system"/>
    <property type="evidence" value="ECO:0007669"/>
    <property type="project" value="UniProtKB-SubCell"/>
</dbReference>
<evidence type="ECO:0000259" key="9">
    <source>
        <dbReference type="Pfam" id="PF01529"/>
    </source>
</evidence>
<dbReference type="InterPro" id="IPR001594">
    <property type="entry name" value="Palmitoyltrfase_DHHC"/>
</dbReference>
<dbReference type="PANTHER" id="PTHR12246">
    <property type="entry name" value="PALMITOYLTRANSFERASE ZDHHC16"/>
    <property type="match status" value="1"/>
</dbReference>
<evidence type="ECO:0000256" key="1">
    <source>
        <dbReference type="ARBA" id="ARBA00004127"/>
    </source>
</evidence>
<dbReference type="InterPro" id="IPR039859">
    <property type="entry name" value="PFA4/ZDH16/20/ERF2-like"/>
</dbReference>
<evidence type="ECO:0000256" key="8">
    <source>
        <dbReference type="RuleBase" id="RU079119"/>
    </source>
</evidence>
<feature type="domain" description="Palmitoyltransferase DHHC" evidence="9">
    <location>
        <begin position="1"/>
        <end position="119"/>
    </location>
</feature>
<organism evidence="10 11">
    <name type="scientific">Hibiscus trionum</name>
    <name type="common">Flower of an hour</name>
    <dbReference type="NCBI Taxonomy" id="183268"/>
    <lineage>
        <taxon>Eukaryota</taxon>
        <taxon>Viridiplantae</taxon>
        <taxon>Streptophyta</taxon>
        <taxon>Embryophyta</taxon>
        <taxon>Tracheophyta</taxon>
        <taxon>Spermatophyta</taxon>
        <taxon>Magnoliopsida</taxon>
        <taxon>eudicotyledons</taxon>
        <taxon>Gunneridae</taxon>
        <taxon>Pentapetalae</taxon>
        <taxon>rosids</taxon>
        <taxon>malvids</taxon>
        <taxon>Malvales</taxon>
        <taxon>Malvaceae</taxon>
        <taxon>Malvoideae</taxon>
        <taxon>Hibiscus</taxon>
    </lineage>
</organism>
<dbReference type="GO" id="GO:0019706">
    <property type="term" value="F:protein-cysteine S-palmitoyltransferase activity"/>
    <property type="evidence" value="ECO:0007669"/>
    <property type="project" value="UniProtKB-EC"/>
</dbReference>
<evidence type="ECO:0000256" key="3">
    <source>
        <dbReference type="ARBA" id="ARBA00022679"/>
    </source>
</evidence>
<keyword evidence="6 8" id="KW-0472">Membrane</keyword>
<feature type="transmembrane region" description="Helical" evidence="8">
    <location>
        <begin position="20"/>
        <end position="41"/>
    </location>
</feature>
<keyword evidence="7 8" id="KW-0012">Acyltransferase</keyword>
<comment type="caution">
    <text evidence="10">The sequence shown here is derived from an EMBL/GenBank/DDBJ whole genome shotgun (WGS) entry which is preliminary data.</text>
</comment>
<comment type="domain">
    <text evidence="8">The DHHC domain is required for palmitoyltransferase activity.</text>
</comment>
<keyword evidence="11" id="KW-1185">Reference proteome</keyword>
<evidence type="ECO:0000313" key="11">
    <source>
        <dbReference type="Proteomes" id="UP001165190"/>
    </source>
</evidence>
<dbReference type="Proteomes" id="UP001165190">
    <property type="component" value="Unassembled WGS sequence"/>
</dbReference>
<dbReference type="EMBL" id="BSYR01000022">
    <property type="protein sequence ID" value="GMI87514.1"/>
    <property type="molecule type" value="Genomic_DNA"/>
</dbReference>
<evidence type="ECO:0000256" key="5">
    <source>
        <dbReference type="ARBA" id="ARBA00022989"/>
    </source>
</evidence>